<dbReference type="PANTHER" id="PTHR11365">
    <property type="entry name" value="5-OXOPROLINASE RELATED"/>
    <property type="match status" value="1"/>
</dbReference>
<protein>
    <recommendedName>
        <fullName evidence="1">Hydantoinase/oxoprolinase N-terminal domain-containing protein</fullName>
    </recommendedName>
</protein>
<dbReference type="InterPro" id="IPR045079">
    <property type="entry name" value="Oxoprolinase-like"/>
</dbReference>
<dbReference type="InterPro" id="IPR008040">
    <property type="entry name" value="Hydant_A_N"/>
</dbReference>
<dbReference type="GO" id="GO:0017168">
    <property type="term" value="F:5-oxoprolinase (ATP-hydrolyzing) activity"/>
    <property type="evidence" value="ECO:0007669"/>
    <property type="project" value="TreeGrafter"/>
</dbReference>
<dbReference type="SUPFAM" id="SSF53067">
    <property type="entry name" value="Actin-like ATPase domain"/>
    <property type="match status" value="1"/>
</dbReference>
<sequence length="75" mass="7956">MSWIIGVDVGGTFTDFHVYDDDDGVLHLHKTPSTPDNPATAVLSGLEELSDIMDLDLSTVSPLSHGTTVATNAMI</sequence>
<dbReference type="InterPro" id="IPR043129">
    <property type="entry name" value="ATPase_NBD"/>
</dbReference>
<evidence type="ECO:0000259" key="1">
    <source>
        <dbReference type="Pfam" id="PF05378"/>
    </source>
</evidence>
<evidence type="ECO:0000313" key="2">
    <source>
        <dbReference type="EMBL" id="SVA45858.1"/>
    </source>
</evidence>
<dbReference type="Gene3D" id="3.30.420.40">
    <property type="match status" value="1"/>
</dbReference>
<name>A0A381W1J5_9ZZZZ</name>
<organism evidence="2">
    <name type="scientific">marine metagenome</name>
    <dbReference type="NCBI Taxonomy" id="408172"/>
    <lineage>
        <taxon>unclassified sequences</taxon>
        <taxon>metagenomes</taxon>
        <taxon>ecological metagenomes</taxon>
    </lineage>
</organism>
<dbReference type="AlphaFoldDB" id="A0A381W1J5"/>
<proteinExistence type="predicted"/>
<reference evidence="2" key="1">
    <citation type="submission" date="2018-05" db="EMBL/GenBank/DDBJ databases">
        <authorList>
            <person name="Lanie J.A."/>
            <person name="Ng W.-L."/>
            <person name="Kazmierczak K.M."/>
            <person name="Andrzejewski T.M."/>
            <person name="Davidsen T.M."/>
            <person name="Wayne K.J."/>
            <person name="Tettelin H."/>
            <person name="Glass J.I."/>
            <person name="Rusch D."/>
            <person name="Podicherti R."/>
            <person name="Tsui H.-C.T."/>
            <person name="Winkler M.E."/>
        </authorList>
    </citation>
    <scope>NUCLEOTIDE SEQUENCE</scope>
</reference>
<dbReference type="EMBL" id="UINC01010295">
    <property type="protein sequence ID" value="SVA45858.1"/>
    <property type="molecule type" value="Genomic_DNA"/>
</dbReference>
<feature type="non-terminal residue" evidence="2">
    <location>
        <position position="75"/>
    </location>
</feature>
<dbReference type="GO" id="GO:0006749">
    <property type="term" value="P:glutathione metabolic process"/>
    <property type="evidence" value="ECO:0007669"/>
    <property type="project" value="TreeGrafter"/>
</dbReference>
<feature type="domain" description="Hydantoinase/oxoprolinase N-terminal" evidence="1">
    <location>
        <begin position="5"/>
        <end position="74"/>
    </location>
</feature>
<gene>
    <name evidence="2" type="ORF">METZ01_LOCUS98712</name>
</gene>
<dbReference type="GO" id="GO:0005829">
    <property type="term" value="C:cytosol"/>
    <property type="evidence" value="ECO:0007669"/>
    <property type="project" value="TreeGrafter"/>
</dbReference>
<accession>A0A381W1J5</accession>
<dbReference type="Pfam" id="PF05378">
    <property type="entry name" value="Hydant_A_N"/>
    <property type="match status" value="1"/>
</dbReference>
<dbReference type="PANTHER" id="PTHR11365:SF23">
    <property type="entry name" value="HYPOTHETICAL 5-OXOPROLINASE (EUROFUNG)-RELATED"/>
    <property type="match status" value="1"/>
</dbReference>